<feature type="transmembrane region" description="Helical" evidence="8">
    <location>
        <begin position="224"/>
        <end position="240"/>
    </location>
</feature>
<feature type="transmembrane region" description="Helical" evidence="8">
    <location>
        <begin position="193"/>
        <end position="212"/>
    </location>
</feature>
<comment type="similarity">
    <text evidence="2 8">Belongs to the 4-toluene sulfonate uptake permease (TSUP) (TC 2.A.102) family.</text>
</comment>
<evidence type="ECO:0000256" key="6">
    <source>
        <dbReference type="ARBA" id="ARBA00022989"/>
    </source>
</evidence>
<evidence type="ECO:0000256" key="3">
    <source>
        <dbReference type="ARBA" id="ARBA00022448"/>
    </source>
</evidence>
<dbReference type="RefSeq" id="WP_269127838.1">
    <property type="nucleotide sequence ID" value="NZ_JAPUBN010000024.1"/>
</dbReference>
<keyword evidence="3" id="KW-0813">Transport</keyword>
<dbReference type="PANTHER" id="PTHR30269:SF37">
    <property type="entry name" value="MEMBRANE TRANSPORTER PROTEIN"/>
    <property type="match status" value="1"/>
</dbReference>
<evidence type="ECO:0000256" key="7">
    <source>
        <dbReference type="ARBA" id="ARBA00023136"/>
    </source>
</evidence>
<keyword evidence="10" id="KW-1185">Reference proteome</keyword>
<organism evidence="9 10">
    <name type="scientific">Marinomonas phaeophyticola</name>
    <dbReference type="NCBI Taxonomy" id="3004091"/>
    <lineage>
        <taxon>Bacteria</taxon>
        <taxon>Pseudomonadati</taxon>
        <taxon>Pseudomonadota</taxon>
        <taxon>Gammaproteobacteria</taxon>
        <taxon>Oceanospirillales</taxon>
        <taxon>Oceanospirillaceae</taxon>
        <taxon>Marinomonas</taxon>
    </lineage>
</organism>
<comment type="caution">
    <text evidence="9">The sequence shown here is derived from an EMBL/GenBank/DDBJ whole genome shotgun (WGS) entry which is preliminary data.</text>
</comment>
<feature type="transmembrane region" description="Helical" evidence="8">
    <location>
        <begin position="42"/>
        <end position="63"/>
    </location>
</feature>
<evidence type="ECO:0000256" key="5">
    <source>
        <dbReference type="ARBA" id="ARBA00022692"/>
    </source>
</evidence>
<feature type="transmembrane region" description="Helical" evidence="8">
    <location>
        <begin position="126"/>
        <end position="154"/>
    </location>
</feature>
<evidence type="ECO:0000256" key="2">
    <source>
        <dbReference type="ARBA" id="ARBA00009142"/>
    </source>
</evidence>
<keyword evidence="4 8" id="KW-1003">Cell membrane</keyword>
<keyword evidence="7 8" id="KW-0472">Membrane</keyword>
<dbReference type="Pfam" id="PF01925">
    <property type="entry name" value="TauE"/>
    <property type="match status" value="1"/>
</dbReference>
<protein>
    <recommendedName>
        <fullName evidence="8">Probable membrane transporter protein</fullName>
    </recommendedName>
</protein>
<evidence type="ECO:0000256" key="8">
    <source>
        <dbReference type="RuleBase" id="RU363041"/>
    </source>
</evidence>
<gene>
    <name evidence="9" type="ORF">O1D97_19250</name>
</gene>
<accession>A0ABT4K0Z5</accession>
<dbReference type="InterPro" id="IPR052017">
    <property type="entry name" value="TSUP"/>
</dbReference>
<keyword evidence="6 8" id="KW-1133">Transmembrane helix</keyword>
<evidence type="ECO:0000313" key="10">
    <source>
        <dbReference type="Proteomes" id="UP001149719"/>
    </source>
</evidence>
<feature type="transmembrane region" description="Helical" evidence="8">
    <location>
        <begin position="96"/>
        <end position="114"/>
    </location>
</feature>
<comment type="subcellular location">
    <subcellularLocation>
        <location evidence="1 8">Cell membrane</location>
        <topology evidence="1 8">Multi-pass membrane protein</topology>
    </subcellularLocation>
</comment>
<sequence length="241" mass="26583">MDTTFLVLTFAGLITGFSKFSVGGMGLLIVPIMMIAFPGPEALGMLLPLYLITDVMAVLSYRSKVAWSVLWHFIPLVLLGMLIGSYVLATIDPDDFVITLGVIMISMIGLSLYLEYRPATFMQTNSAAYGMGFISGLISMISNAAGPVFSLFLLEQKLDKETYVSTRTWILFMINMLKIPLFIPLGLLTQDSIISSFQGVPGLMVGAFIGYHFLKKVNPSQFKWLIRIMATLAACKLFLFS</sequence>
<dbReference type="Proteomes" id="UP001149719">
    <property type="component" value="Unassembled WGS sequence"/>
</dbReference>
<dbReference type="InterPro" id="IPR002781">
    <property type="entry name" value="TM_pro_TauE-like"/>
</dbReference>
<evidence type="ECO:0000256" key="1">
    <source>
        <dbReference type="ARBA" id="ARBA00004651"/>
    </source>
</evidence>
<evidence type="ECO:0000313" key="9">
    <source>
        <dbReference type="EMBL" id="MCZ2723693.1"/>
    </source>
</evidence>
<feature type="transmembrane region" description="Helical" evidence="8">
    <location>
        <begin position="69"/>
        <end position="89"/>
    </location>
</feature>
<dbReference type="EMBL" id="JAPUBN010000024">
    <property type="protein sequence ID" value="MCZ2723693.1"/>
    <property type="molecule type" value="Genomic_DNA"/>
</dbReference>
<feature type="transmembrane region" description="Helical" evidence="8">
    <location>
        <begin position="6"/>
        <end position="30"/>
    </location>
</feature>
<keyword evidence="5 8" id="KW-0812">Transmembrane</keyword>
<feature type="transmembrane region" description="Helical" evidence="8">
    <location>
        <begin position="166"/>
        <end position="187"/>
    </location>
</feature>
<evidence type="ECO:0000256" key="4">
    <source>
        <dbReference type="ARBA" id="ARBA00022475"/>
    </source>
</evidence>
<dbReference type="PANTHER" id="PTHR30269">
    <property type="entry name" value="TRANSMEMBRANE PROTEIN YFCA"/>
    <property type="match status" value="1"/>
</dbReference>
<name>A0ABT4K0Z5_9GAMM</name>
<proteinExistence type="inferred from homology"/>
<reference evidence="9" key="1">
    <citation type="submission" date="2022-12" db="EMBL/GenBank/DDBJ databases">
        <title>Marinomonas 15G1-11 sp. nov, isolated from marine algae.</title>
        <authorList>
            <person name="Butt M."/>
            <person name="Choi D.G."/>
            <person name="Kim J.M."/>
            <person name="Lee J.K."/>
            <person name="Baek J.H."/>
            <person name="Jeon C.O."/>
        </authorList>
    </citation>
    <scope>NUCLEOTIDE SEQUENCE</scope>
    <source>
        <strain evidence="9">15G1-11</strain>
    </source>
</reference>